<gene>
    <name evidence="1" type="ORF">OH76DRAFT_1162002</name>
</gene>
<accession>A0A371DN02</accession>
<reference evidence="1 2" key="1">
    <citation type="journal article" date="2018" name="Biotechnol. Biofuels">
        <title>Integrative visual omics of the white-rot fungus Polyporus brumalis exposes the biotechnological potential of its oxidative enzymes for delignifying raw plant biomass.</title>
        <authorList>
            <person name="Miyauchi S."/>
            <person name="Rancon A."/>
            <person name="Drula E."/>
            <person name="Hage H."/>
            <person name="Chaduli D."/>
            <person name="Favel A."/>
            <person name="Grisel S."/>
            <person name="Henrissat B."/>
            <person name="Herpoel-Gimbert I."/>
            <person name="Ruiz-Duenas F.J."/>
            <person name="Chevret D."/>
            <person name="Hainaut M."/>
            <person name="Lin J."/>
            <person name="Wang M."/>
            <person name="Pangilinan J."/>
            <person name="Lipzen A."/>
            <person name="Lesage-Meessen L."/>
            <person name="Navarro D."/>
            <person name="Riley R."/>
            <person name="Grigoriev I.V."/>
            <person name="Zhou S."/>
            <person name="Raouche S."/>
            <person name="Rosso M.N."/>
        </authorList>
    </citation>
    <scope>NUCLEOTIDE SEQUENCE [LARGE SCALE GENOMIC DNA]</scope>
    <source>
        <strain evidence="1 2">BRFM 1820</strain>
    </source>
</reference>
<protein>
    <submittedName>
        <fullName evidence="1">Uncharacterized protein</fullName>
    </submittedName>
</protein>
<dbReference type="Proteomes" id="UP000256964">
    <property type="component" value="Unassembled WGS sequence"/>
</dbReference>
<evidence type="ECO:0000313" key="2">
    <source>
        <dbReference type="Proteomes" id="UP000256964"/>
    </source>
</evidence>
<evidence type="ECO:0000313" key="1">
    <source>
        <dbReference type="EMBL" id="RDX53899.1"/>
    </source>
</evidence>
<name>A0A371DN02_9APHY</name>
<dbReference type="AlphaFoldDB" id="A0A371DN02"/>
<keyword evidence="2" id="KW-1185">Reference proteome</keyword>
<dbReference type="EMBL" id="KZ857386">
    <property type="protein sequence ID" value="RDX53899.1"/>
    <property type="molecule type" value="Genomic_DNA"/>
</dbReference>
<proteinExistence type="predicted"/>
<organism evidence="1 2">
    <name type="scientific">Lentinus brumalis</name>
    <dbReference type="NCBI Taxonomy" id="2498619"/>
    <lineage>
        <taxon>Eukaryota</taxon>
        <taxon>Fungi</taxon>
        <taxon>Dikarya</taxon>
        <taxon>Basidiomycota</taxon>
        <taxon>Agaricomycotina</taxon>
        <taxon>Agaricomycetes</taxon>
        <taxon>Polyporales</taxon>
        <taxon>Polyporaceae</taxon>
        <taxon>Lentinus</taxon>
    </lineage>
</organism>
<sequence>MCCGTCRSPISGSKIQRPKRPSGRWYVQEYELPVRVCQGYLAVRARAHAGLADCGRTGTTEYSKKRRRLWGCVQIPGTQGSAPLLFVASMTGYTHARLQVLTAPCQGISMVRRLLLPFERSNDAGKRSFSPGPVPVGTQCSERCMSCQLHVSDGLVWRPRVHTPFGEQALTSLLSCDWYRMLIIAVDSADRSDRTLAT</sequence>